<evidence type="ECO:0000256" key="9">
    <source>
        <dbReference type="ARBA" id="ARBA00022801"/>
    </source>
</evidence>
<keyword evidence="6 16" id="KW-0235">DNA replication</keyword>
<proteinExistence type="inferred from homology"/>
<comment type="function">
    <text evidence="16">In addition to polymerase activity, this DNA polymerase exhibits 3'-5' and 5'-3' exonuclease activity.</text>
</comment>
<keyword evidence="12 16" id="KW-0238">DNA-binding</keyword>
<evidence type="ECO:0000313" key="22">
    <source>
        <dbReference type="Proteomes" id="UP000014634"/>
    </source>
</evidence>
<evidence type="ECO:0000256" key="13">
    <source>
        <dbReference type="ARBA" id="ARBA00023204"/>
    </source>
</evidence>
<dbReference type="InterPro" id="IPR020046">
    <property type="entry name" value="5-3_exonucl_a-hlix_arch_N"/>
</dbReference>
<feature type="domain" description="DNA-directed DNA polymerase family A palm" evidence="20">
    <location>
        <begin position="739"/>
        <end position="945"/>
    </location>
</feature>
<dbReference type="InterPro" id="IPR018320">
    <property type="entry name" value="DNA_polymerase_1"/>
</dbReference>
<sequence length="981" mass="106552">MTQHTQDTLYLLDSYGLIYRSYFAFVSHPLTNKAGKNVSALYGFFRSLAMILKTYRPQYFLAAFDSRTPTFRHEWYPEYKATRDKTPEDLHAQIPYIEKILTTLGIACLRKDGFEADDIIATLACRAAQEGRRCVIISGDKDLAQLVGDFVSVLKPDKSEALAHCGIEEVKEHWGVAPAQMLDYLSLIGDTSDNIPGVKGIGPKTAVKLLQDYGTLDAVYEHIDSISGAVQKKLTAGKESAYFSKKLITLAADIPIEGSIEDYRCDALHYMEAAALLKEYELPRLGELYTKAAEEASTADAAAASNTAAAGGSADNGSAENGSGTGDAISRGKAASSAGTGMKAAGAGTKLAAGTKPIGGADGVPEIGTGAAPAELRKNNGEYRTVTDAAELEAVIAEAEAQGFAAFDCETTGLNPLYDALVGFSLSLKAGTGVYVPLKAPAPELGEQPFAVMPLAAAKELLARLWSNEALTLVLHNGKFDYQVLRTAKIFTRAGCRLFDTMIAAWLLEPDNLSFGLENLAEAQLGLQGINYKDVVPKGCTFAAVPLPQATAYAAEDADLTLQLYHIYKPALEQANLTALFETLEMPLMPLLADMEAQGIFLKKEELAAFSDELADTLARDEAEIYKLVGHPFNIASPKQLQEVLFTERKLPTGKKTKTGYSTDISVLEELAAIDELPAKILDYRASAKLKSGYADALPLLADTHGRIHTSFIQTGTATGRLSSRDPNLQNIPIRGEEGRKIRKAFYAADGCKLISADYAQIELVILAHFSQDENLVKAFRHGTDVHAATAALIFNIPVENVVPDMRRIAKVINFGVMYGMSAFRLANQLRISRTEAAEFITRYFTTYSGVSAFMETLKESAAEKGFVETLMGRRRYIRAINSRNQTQRAAAERIAINTPIQGSAADIVKTAMLRVDRALKQQQLKARLLLQVHDELILEAPDAEVDSVKALLKQEMEHVVELAVPLRVSIEAGSCWGDFH</sequence>
<dbReference type="Gene3D" id="3.30.70.370">
    <property type="match status" value="1"/>
</dbReference>
<reference evidence="21 22" key="1">
    <citation type="submission" date="2013-04" db="EMBL/GenBank/DDBJ databases">
        <title>The Genome Sequence of Treponema medium ATCC 700293.</title>
        <authorList>
            <consortium name="The Broad Institute Genomics Platform"/>
            <person name="Earl A."/>
            <person name="Ward D."/>
            <person name="Feldgarden M."/>
            <person name="Gevers D."/>
            <person name="Leonetti C."/>
            <person name="Blanton J.M."/>
            <person name="Dewhirst F.E."/>
            <person name="Izard J."/>
            <person name="Walker B."/>
            <person name="Young S."/>
            <person name="Zeng Q."/>
            <person name="Gargeya S."/>
            <person name="Fitzgerald M."/>
            <person name="Haas B."/>
            <person name="Abouelleil A."/>
            <person name="Allen A.W."/>
            <person name="Alvarado L."/>
            <person name="Arachchi H.M."/>
            <person name="Berlin A.M."/>
            <person name="Chapman S.B."/>
            <person name="Gainer-Dewar J."/>
            <person name="Goldberg J."/>
            <person name="Griggs A."/>
            <person name="Gujja S."/>
            <person name="Hansen M."/>
            <person name="Howarth C."/>
            <person name="Imamovic A."/>
            <person name="Ireland A."/>
            <person name="Larimer J."/>
            <person name="McCowan C."/>
            <person name="Murphy C."/>
            <person name="Pearson M."/>
            <person name="Poon T.W."/>
            <person name="Priest M."/>
            <person name="Roberts A."/>
            <person name="Saif S."/>
            <person name="Shea T."/>
            <person name="Sisk P."/>
            <person name="Sykes S."/>
            <person name="Wortman J."/>
            <person name="Nusbaum C."/>
            <person name="Birren B."/>
        </authorList>
    </citation>
    <scope>NUCLEOTIDE SEQUENCE [LARGE SCALE GENOMIC DNA]</scope>
    <source>
        <strain evidence="21 22">ATCC 700293</strain>
    </source>
</reference>
<evidence type="ECO:0000256" key="3">
    <source>
        <dbReference type="ARBA" id="ARBA00020311"/>
    </source>
</evidence>
<keyword evidence="10 16" id="KW-0269">Exonuclease</keyword>
<dbReference type="SUPFAM" id="SSF47807">
    <property type="entry name" value="5' to 3' exonuclease, C-terminal subdomain"/>
    <property type="match status" value="1"/>
</dbReference>
<dbReference type="RefSeq" id="WP_016523724.1">
    <property type="nucleotide sequence ID" value="NZ_KE332517.1"/>
</dbReference>
<feature type="compositionally biased region" description="Low complexity" evidence="17">
    <location>
        <begin position="308"/>
        <end position="322"/>
    </location>
</feature>
<dbReference type="SUPFAM" id="SSF53098">
    <property type="entry name" value="Ribonuclease H-like"/>
    <property type="match status" value="1"/>
</dbReference>
<name>A0AA87NNY8_TREMD</name>
<dbReference type="SUPFAM" id="SSF56672">
    <property type="entry name" value="DNA/RNA polymerases"/>
    <property type="match status" value="1"/>
</dbReference>
<dbReference type="CDD" id="cd08637">
    <property type="entry name" value="DNA_pol_A_pol_I_C"/>
    <property type="match status" value="1"/>
</dbReference>
<dbReference type="SMART" id="SM00474">
    <property type="entry name" value="35EXOc"/>
    <property type="match status" value="1"/>
</dbReference>
<dbReference type="Gene3D" id="1.10.150.20">
    <property type="entry name" value="5' to 3' exonuclease, C-terminal subdomain"/>
    <property type="match status" value="2"/>
</dbReference>
<dbReference type="FunFam" id="1.10.150.20:FF:000002">
    <property type="entry name" value="DNA polymerase I"/>
    <property type="match status" value="1"/>
</dbReference>
<dbReference type="InterPro" id="IPR019760">
    <property type="entry name" value="DNA-dir_DNA_pol_A_CS"/>
</dbReference>
<dbReference type="CDD" id="cd09859">
    <property type="entry name" value="PIN_53EXO"/>
    <property type="match status" value="1"/>
</dbReference>
<evidence type="ECO:0000259" key="19">
    <source>
        <dbReference type="SMART" id="SM00475"/>
    </source>
</evidence>
<dbReference type="Gene3D" id="3.30.420.10">
    <property type="entry name" value="Ribonuclease H-like superfamily/Ribonuclease H"/>
    <property type="match status" value="1"/>
</dbReference>
<evidence type="ECO:0000256" key="14">
    <source>
        <dbReference type="ARBA" id="ARBA00049244"/>
    </source>
</evidence>
<evidence type="ECO:0000256" key="10">
    <source>
        <dbReference type="ARBA" id="ARBA00022839"/>
    </source>
</evidence>
<keyword evidence="11 16" id="KW-0239">DNA-directed DNA polymerase</keyword>
<feature type="domain" description="5'-3' exonuclease" evidence="19">
    <location>
        <begin position="5"/>
        <end position="266"/>
    </location>
</feature>
<organism evidence="21 22">
    <name type="scientific">Treponema medium ATCC 700293</name>
    <dbReference type="NCBI Taxonomy" id="1125700"/>
    <lineage>
        <taxon>Bacteria</taxon>
        <taxon>Pseudomonadati</taxon>
        <taxon>Spirochaetota</taxon>
        <taxon>Spirochaetia</taxon>
        <taxon>Spirochaetales</taxon>
        <taxon>Treponemataceae</taxon>
        <taxon>Treponema</taxon>
    </lineage>
</organism>
<dbReference type="Proteomes" id="UP000014634">
    <property type="component" value="Unassembled WGS sequence"/>
</dbReference>
<dbReference type="InterPro" id="IPR012337">
    <property type="entry name" value="RNaseH-like_sf"/>
</dbReference>
<dbReference type="NCBIfam" id="NF004397">
    <property type="entry name" value="PRK05755.1"/>
    <property type="match status" value="1"/>
</dbReference>
<evidence type="ECO:0000256" key="4">
    <source>
        <dbReference type="ARBA" id="ARBA00022679"/>
    </source>
</evidence>
<dbReference type="FunFam" id="1.10.150.20:FF:000003">
    <property type="entry name" value="DNA polymerase I"/>
    <property type="match status" value="1"/>
</dbReference>
<dbReference type="SMART" id="SM00482">
    <property type="entry name" value="POLAc"/>
    <property type="match status" value="1"/>
</dbReference>
<dbReference type="PROSITE" id="PS00447">
    <property type="entry name" value="DNA_POLYMERASE_A"/>
    <property type="match status" value="1"/>
</dbReference>
<keyword evidence="7" id="KW-0540">Nuclease</keyword>
<dbReference type="Gene3D" id="1.20.1060.10">
    <property type="entry name" value="Taq DNA Polymerase, Chain T, domain 4"/>
    <property type="match status" value="1"/>
</dbReference>
<evidence type="ECO:0000313" key="21">
    <source>
        <dbReference type="EMBL" id="EPF28100.1"/>
    </source>
</evidence>
<dbReference type="InterPro" id="IPR002421">
    <property type="entry name" value="5-3_exonuclease"/>
</dbReference>
<keyword evidence="8 16" id="KW-0227">DNA damage</keyword>
<dbReference type="PRINTS" id="PR00868">
    <property type="entry name" value="DNAPOLI"/>
</dbReference>
<evidence type="ECO:0000256" key="17">
    <source>
        <dbReference type="SAM" id="MobiDB-lite"/>
    </source>
</evidence>
<dbReference type="Pfam" id="PF02739">
    <property type="entry name" value="5_3_exonuc_N"/>
    <property type="match status" value="1"/>
</dbReference>
<keyword evidence="13 16" id="KW-0234">DNA repair</keyword>
<keyword evidence="5 16" id="KW-0548">Nucleotidyltransferase</keyword>
<dbReference type="InterPro" id="IPR036279">
    <property type="entry name" value="5-3_exonuclease_C_sf"/>
</dbReference>
<evidence type="ECO:0000259" key="20">
    <source>
        <dbReference type="SMART" id="SM00482"/>
    </source>
</evidence>
<dbReference type="InterPro" id="IPR020045">
    <property type="entry name" value="DNA_polI_H3TH"/>
</dbReference>
<evidence type="ECO:0000259" key="18">
    <source>
        <dbReference type="SMART" id="SM00474"/>
    </source>
</evidence>
<dbReference type="Gene3D" id="3.40.50.1010">
    <property type="entry name" value="5'-nuclease"/>
    <property type="match status" value="1"/>
</dbReference>
<dbReference type="Pfam" id="PF01612">
    <property type="entry name" value="DNA_pol_A_exo1"/>
    <property type="match status" value="1"/>
</dbReference>
<dbReference type="NCBIfam" id="TIGR00593">
    <property type="entry name" value="pola"/>
    <property type="match status" value="1"/>
</dbReference>
<dbReference type="InterPro" id="IPR002562">
    <property type="entry name" value="3'-5'_exonuclease_dom"/>
</dbReference>
<evidence type="ECO:0000256" key="2">
    <source>
        <dbReference type="ARBA" id="ARBA00012417"/>
    </source>
</evidence>
<dbReference type="GO" id="GO:0006261">
    <property type="term" value="P:DNA-templated DNA replication"/>
    <property type="evidence" value="ECO:0007669"/>
    <property type="project" value="UniProtKB-UniRule"/>
</dbReference>
<dbReference type="CDD" id="cd09898">
    <property type="entry name" value="H3TH_53EXO"/>
    <property type="match status" value="1"/>
</dbReference>
<evidence type="ECO:0000256" key="11">
    <source>
        <dbReference type="ARBA" id="ARBA00022932"/>
    </source>
</evidence>
<dbReference type="InterPro" id="IPR001098">
    <property type="entry name" value="DNA-dir_DNA_pol_A_palm_dom"/>
</dbReference>
<dbReference type="Pfam" id="PF01367">
    <property type="entry name" value="5_3_exonuc"/>
    <property type="match status" value="1"/>
</dbReference>
<dbReference type="GO" id="GO:0003887">
    <property type="term" value="F:DNA-directed DNA polymerase activity"/>
    <property type="evidence" value="ECO:0007669"/>
    <property type="project" value="UniProtKB-UniRule"/>
</dbReference>
<dbReference type="InterPro" id="IPR029060">
    <property type="entry name" value="PIN-like_dom_sf"/>
</dbReference>
<dbReference type="InterPro" id="IPR036397">
    <property type="entry name" value="RNaseH_sf"/>
</dbReference>
<dbReference type="PANTHER" id="PTHR10133:SF27">
    <property type="entry name" value="DNA POLYMERASE NU"/>
    <property type="match status" value="1"/>
</dbReference>
<feature type="region of interest" description="Disordered" evidence="17">
    <location>
        <begin position="308"/>
        <end position="332"/>
    </location>
</feature>
<dbReference type="Pfam" id="PF00476">
    <property type="entry name" value="DNA_pol_A"/>
    <property type="match status" value="1"/>
</dbReference>
<dbReference type="GO" id="GO:0003677">
    <property type="term" value="F:DNA binding"/>
    <property type="evidence" value="ECO:0007669"/>
    <property type="project" value="UniProtKB-UniRule"/>
</dbReference>
<dbReference type="AlphaFoldDB" id="A0AA87NNY8"/>
<comment type="caution">
    <text evidence="21">The sequence shown here is derived from an EMBL/GenBank/DDBJ whole genome shotgun (WGS) entry which is preliminary data.</text>
</comment>
<dbReference type="InterPro" id="IPR043502">
    <property type="entry name" value="DNA/RNA_pol_sf"/>
</dbReference>
<dbReference type="InterPro" id="IPR008918">
    <property type="entry name" value="HhH2"/>
</dbReference>
<evidence type="ECO:0000256" key="12">
    <source>
        <dbReference type="ARBA" id="ARBA00023125"/>
    </source>
</evidence>
<dbReference type="SMART" id="SM00279">
    <property type="entry name" value="HhH2"/>
    <property type="match status" value="1"/>
</dbReference>
<dbReference type="SMART" id="SM00475">
    <property type="entry name" value="53EXOc"/>
    <property type="match status" value="1"/>
</dbReference>
<accession>A0AA87NNY8</accession>
<evidence type="ECO:0000256" key="6">
    <source>
        <dbReference type="ARBA" id="ARBA00022705"/>
    </source>
</evidence>
<evidence type="ECO:0000256" key="7">
    <source>
        <dbReference type="ARBA" id="ARBA00022722"/>
    </source>
</evidence>
<evidence type="ECO:0000256" key="1">
    <source>
        <dbReference type="ARBA" id="ARBA00007705"/>
    </source>
</evidence>
<comment type="similarity">
    <text evidence="1 16">Belongs to the DNA polymerase type-A family.</text>
</comment>
<evidence type="ECO:0000256" key="8">
    <source>
        <dbReference type="ARBA" id="ARBA00022763"/>
    </source>
</evidence>
<dbReference type="SUPFAM" id="SSF88723">
    <property type="entry name" value="PIN domain-like"/>
    <property type="match status" value="1"/>
</dbReference>
<dbReference type="InterPro" id="IPR002298">
    <property type="entry name" value="DNA_polymerase_A"/>
</dbReference>
<gene>
    <name evidence="16" type="primary">polA</name>
    <name evidence="21" type="ORF">HMPREF9195_01791</name>
</gene>
<dbReference type="EMBL" id="ATFE01000013">
    <property type="protein sequence ID" value="EPF28100.1"/>
    <property type="molecule type" value="Genomic_DNA"/>
</dbReference>
<dbReference type="PANTHER" id="PTHR10133">
    <property type="entry name" value="DNA POLYMERASE I"/>
    <property type="match status" value="1"/>
</dbReference>
<dbReference type="CDD" id="cd06139">
    <property type="entry name" value="DNA_polA_I_Ecoli_like_exo"/>
    <property type="match status" value="1"/>
</dbReference>
<dbReference type="GO" id="GO:0008408">
    <property type="term" value="F:3'-5' exonuclease activity"/>
    <property type="evidence" value="ECO:0007669"/>
    <property type="project" value="UniProtKB-UniRule"/>
</dbReference>
<feature type="domain" description="3'-5' exonuclease" evidence="18">
    <location>
        <begin position="383"/>
        <end position="573"/>
    </location>
</feature>
<protein>
    <recommendedName>
        <fullName evidence="3 15">DNA polymerase I</fullName>
        <ecNumber evidence="2 15">2.7.7.7</ecNumber>
    </recommendedName>
</protein>
<keyword evidence="9 16" id="KW-0378">Hydrolase</keyword>
<evidence type="ECO:0000256" key="15">
    <source>
        <dbReference type="NCBIfam" id="TIGR00593"/>
    </source>
</evidence>
<evidence type="ECO:0000256" key="5">
    <source>
        <dbReference type="ARBA" id="ARBA00022695"/>
    </source>
</evidence>
<dbReference type="GO" id="GO:0006302">
    <property type="term" value="P:double-strand break repair"/>
    <property type="evidence" value="ECO:0007669"/>
    <property type="project" value="TreeGrafter"/>
</dbReference>
<dbReference type="FunFam" id="1.20.1060.10:FF:000001">
    <property type="entry name" value="DNA polymerase I"/>
    <property type="match status" value="1"/>
</dbReference>
<keyword evidence="4 16" id="KW-0808">Transferase</keyword>
<evidence type="ECO:0000256" key="16">
    <source>
        <dbReference type="RuleBase" id="RU004460"/>
    </source>
</evidence>
<dbReference type="EC" id="2.7.7.7" evidence="2 15"/>
<comment type="catalytic activity">
    <reaction evidence="14 16">
        <text>DNA(n) + a 2'-deoxyribonucleoside 5'-triphosphate = DNA(n+1) + diphosphate</text>
        <dbReference type="Rhea" id="RHEA:22508"/>
        <dbReference type="Rhea" id="RHEA-COMP:17339"/>
        <dbReference type="Rhea" id="RHEA-COMP:17340"/>
        <dbReference type="ChEBI" id="CHEBI:33019"/>
        <dbReference type="ChEBI" id="CHEBI:61560"/>
        <dbReference type="ChEBI" id="CHEBI:173112"/>
        <dbReference type="EC" id="2.7.7.7"/>
    </reaction>
</comment>
<dbReference type="GO" id="GO:0008409">
    <property type="term" value="F:5'-3' exonuclease activity"/>
    <property type="evidence" value="ECO:0007669"/>
    <property type="project" value="UniProtKB-UniRule"/>
</dbReference>